<protein>
    <submittedName>
        <fullName evidence="1">Uncharacterized protein</fullName>
    </submittedName>
</protein>
<evidence type="ECO:0000313" key="2">
    <source>
        <dbReference type="Proteomes" id="UP001203761"/>
    </source>
</evidence>
<evidence type="ECO:0000313" key="1">
    <source>
        <dbReference type="EMBL" id="MCL6423870.1"/>
    </source>
</evidence>
<proteinExistence type="predicted"/>
<dbReference type="RefSeq" id="WP_249737951.1">
    <property type="nucleotide sequence ID" value="NZ_JAKNCJ010000006.1"/>
</dbReference>
<sequence length="206" mass="21948">MSALQSPEPHAVPGVPEHLGAEHARQLIDQINDQFGRAVEKAAELQREQEALDSLVTLAYNGRAWIALGYASWDEMCKVEFSAARVIADIGERRAHVESLIAEGLSARAIGAVLSIDQRTVRRDLAAGAAHAAPAKPAVPVLGLDGKSYQRPTPADQVDRLLKVAQLRADGHTLWLRSLGGGVFAALRGGLVAATTQDWLQVGVAV</sequence>
<keyword evidence="2" id="KW-1185">Reference proteome</keyword>
<dbReference type="EMBL" id="JAKNCJ010000006">
    <property type="protein sequence ID" value="MCL6423870.1"/>
    <property type="molecule type" value="Genomic_DNA"/>
</dbReference>
<accession>A0ABT0R1R5</accession>
<comment type="caution">
    <text evidence="1">The sequence shown here is derived from an EMBL/GenBank/DDBJ whole genome shotgun (WGS) entry which is preliminary data.</text>
</comment>
<organism evidence="1 2">
    <name type="scientific">Brachybacterium equifaecis</name>
    <dbReference type="NCBI Taxonomy" id="2910770"/>
    <lineage>
        <taxon>Bacteria</taxon>
        <taxon>Bacillati</taxon>
        <taxon>Actinomycetota</taxon>
        <taxon>Actinomycetes</taxon>
        <taxon>Micrococcales</taxon>
        <taxon>Dermabacteraceae</taxon>
        <taxon>Brachybacterium</taxon>
    </lineage>
</organism>
<gene>
    <name evidence="1" type="ORF">Bequi_10850</name>
</gene>
<dbReference type="Proteomes" id="UP001203761">
    <property type="component" value="Unassembled WGS sequence"/>
</dbReference>
<name>A0ABT0R1R5_9MICO</name>
<reference evidence="1" key="1">
    <citation type="submission" date="2022-02" db="EMBL/GenBank/DDBJ databases">
        <authorList>
            <person name="Lee M."/>
            <person name="Kim S.-J."/>
            <person name="Jung M.-Y."/>
        </authorList>
    </citation>
    <scope>NUCLEOTIDE SEQUENCE</scope>
    <source>
        <strain evidence="1">JHP9</strain>
    </source>
</reference>